<protein>
    <recommendedName>
        <fullName evidence="3">TonB-dependent receptor</fullName>
    </recommendedName>
</protein>
<keyword evidence="2" id="KW-1185">Reference proteome</keyword>
<evidence type="ECO:0000313" key="1">
    <source>
        <dbReference type="EMBL" id="MFD2258084.1"/>
    </source>
</evidence>
<name>A0ABW5DC10_9BACT</name>
<evidence type="ECO:0008006" key="3">
    <source>
        <dbReference type="Google" id="ProtNLM"/>
    </source>
</evidence>
<accession>A0ABW5DC10</accession>
<dbReference type="EMBL" id="JBHUIT010000034">
    <property type="protein sequence ID" value="MFD2258084.1"/>
    <property type="molecule type" value="Genomic_DNA"/>
</dbReference>
<reference evidence="2" key="1">
    <citation type="journal article" date="2019" name="Int. J. Syst. Evol. Microbiol.">
        <title>The Global Catalogue of Microorganisms (GCM) 10K type strain sequencing project: providing services to taxonomists for standard genome sequencing and annotation.</title>
        <authorList>
            <consortium name="The Broad Institute Genomics Platform"/>
            <consortium name="The Broad Institute Genome Sequencing Center for Infectious Disease"/>
            <person name="Wu L."/>
            <person name="Ma J."/>
        </authorList>
    </citation>
    <scope>NUCLEOTIDE SEQUENCE [LARGE SCALE GENOMIC DNA]</scope>
    <source>
        <strain evidence="2">CGMCC 4.7106</strain>
    </source>
</reference>
<organism evidence="1 2">
    <name type="scientific">Luteolibacter algae</name>
    <dbReference type="NCBI Taxonomy" id="454151"/>
    <lineage>
        <taxon>Bacteria</taxon>
        <taxon>Pseudomonadati</taxon>
        <taxon>Verrucomicrobiota</taxon>
        <taxon>Verrucomicrobiia</taxon>
        <taxon>Verrucomicrobiales</taxon>
        <taxon>Verrucomicrobiaceae</taxon>
        <taxon>Luteolibacter</taxon>
    </lineage>
</organism>
<sequence>MNYLKQSPYLLFLTFFTPISKAQETPEFSGKLSTLIVKGKDGSLIGEAGTASIGQTNYRELMERPYLRRGELLEVVPGVIITQHSGDGKANQYFV</sequence>
<dbReference type="Proteomes" id="UP001597375">
    <property type="component" value="Unassembled WGS sequence"/>
</dbReference>
<gene>
    <name evidence="1" type="ORF">ACFSSA_15490</name>
</gene>
<proteinExistence type="predicted"/>
<evidence type="ECO:0000313" key="2">
    <source>
        <dbReference type="Proteomes" id="UP001597375"/>
    </source>
</evidence>
<dbReference type="RefSeq" id="WP_386821527.1">
    <property type="nucleotide sequence ID" value="NZ_JBHUIT010000034.1"/>
</dbReference>
<comment type="caution">
    <text evidence="1">The sequence shown here is derived from an EMBL/GenBank/DDBJ whole genome shotgun (WGS) entry which is preliminary data.</text>
</comment>